<dbReference type="SMART" id="SM00450">
    <property type="entry name" value="RHOD"/>
    <property type="match status" value="1"/>
</dbReference>
<keyword evidence="2" id="KW-1185">Reference proteome</keyword>
<reference evidence="1 2" key="2">
    <citation type="submission" date="2019-09" db="EMBL/GenBank/DDBJ databases">
        <title>Complete genome sequencing of four Arcobacter species reveals a diverse suite of mobile elements.</title>
        <authorList>
            <person name="Miller W.G."/>
            <person name="Yee E."/>
            <person name="Bono J.L."/>
        </authorList>
    </citation>
    <scope>NUCLEOTIDE SEQUENCE [LARGE SCALE GENOMIC DNA]</scope>
    <source>
        <strain evidence="1 2">LMG 26638</strain>
    </source>
</reference>
<dbReference type="InterPro" id="IPR036873">
    <property type="entry name" value="Rhodanese-like_dom_sf"/>
</dbReference>
<proteinExistence type="predicted"/>
<dbReference type="Gene3D" id="3.40.250.10">
    <property type="entry name" value="Rhodanese-like domain"/>
    <property type="match status" value="1"/>
</dbReference>
<dbReference type="SUPFAM" id="SSF52821">
    <property type="entry name" value="Rhodanese/Cell cycle control phosphatase"/>
    <property type="match status" value="1"/>
</dbReference>
<gene>
    <name evidence="1" type="ORF">APAC_0430</name>
</gene>
<dbReference type="AlphaFoldDB" id="A0A5C2H3U1"/>
<dbReference type="KEGG" id="apai:APAC_0430"/>
<dbReference type="PROSITE" id="PS50206">
    <property type="entry name" value="RHODANESE_3"/>
    <property type="match status" value="1"/>
</dbReference>
<organism evidence="1 2">
    <name type="scientific">Malaciobacter pacificus</name>
    <dbReference type="NCBI Taxonomy" id="1080223"/>
    <lineage>
        <taxon>Bacteria</taxon>
        <taxon>Pseudomonadati</taxon>
        <taxon>Campylobacterota</taxon>
        <taxon>Epsilonproteobacteria</taxon>
        <taxon>Campylobacterales</taxon>
        <taxon>Arcobacteraceae</taxon>
        <taxon>Malaciobacter</taxon>
    </lineage>
</organism>
<protein>
    <submittedName>
        <fullName evidence="1">Rhodanese-like domain-containing protein</fullName>
    </submittedName>
</protein>
<sequence length="176" mass="19630">MRFGNILLGVGVLASTMFAEGFINYKSLSKDLKAQAKKDGNFATTQDVKDALKAKDWAVVDVRTIEEWSGGFIEGSQRIGRQAPEKALESIVTDMDDNFVKPNLIVVCNTASRASIDAVKFRDMGFKKVKIYPMVTWIDECNPVVTKYSLSKDKTGSKQKFGSYYAEHCVKPIDKK</sequence>
<dbReference type="Proteomes" id="UP000322726">
    <property type="component" value="Chromosome"/>
</dbReference>
<dbReference type="EMBL" id="CP035928">
    <property type="protein sequence ID" value="QEP33591.1"/>
    <property type="molecule type" value="Genomic_DNA"/>
</dbReference>
<reference evidence="1 2" key="3">
    <citation type="submission" date="2019-09" db="EMBL/GenBank/DDBJ databases">
        <title>Taxonomic note: a critical rebuttal of the proposed division of the genus Arcobacter into six genera, emended descriptions of Arcobacter anaerophilus and the genus Arcobacter, and an assessment of genus-level boundaries for Epsilonproteobacteria using in silico genomic comparator tools.</title>
        <authorList>
            <person name="On S.L.W."/>
            <person name="Miller W.G."/>
            <person name="Biggs P."/>
            <person name="Cornelius A."/>
            <person name="Vandamme P."/>
        </authorList>
    </citation>
    <scope>NUCLEOTIDE SEQUENCE [LARGE SCALE GENOMIC DNA]</scope>
    <source>
        <strain evidence="1 2">LMG 26638</strain>
    </source>
</reference>
<dbReference type="RefSeq" id="WP_130232553.1">
    <property type="nucleotide sequence ID" value="NZ_BMEF01000010.1"/>
</dbReference>
<evidence type="ECO:0000313" key="2">
    <source>
        <dbReference type="Proteomes" id="UP000322726"/>
    </source>
</evidence>
<accession>A0A5C2H3U1</accession>
<name>A0A5C2H3U1_9BACT</name>
<dbReference type="InterPro" id="IPR001763">
    <property type="entry name" value="Rhodanese-like_dom"/>
</dbReference>
<evidence type="ECO:0000313" key="1">
    <source>
        <dbReference type="EMBL" id="QEP33591.1"/>
    </source>
</evidence>
<dbReference type="OrthoDB" id="5365569at2"/>
<dbReference type="CDD" id="cd00158">
    <property type="entry name" value="RHOD"/>
    <property type="match status" value="1"/>
</dbReference>
<reference evidence="2" key="1">
    <citation type="submission" date="2019-09" db="EMBL/GenBank/DDBJ databases">
        <title>Complete genome sequencing of four Arcobacter species reveals a diverse suite of mobile elements.</title>
        <authorList>
            <person name="On S.L.W."/>
            <person name="Miller W.G."/>
            <person name="Biggs P."/>
            <person name="Cornelius A."/>
            <person name="Vandamme P."/>
        </authorList>
    </citation>
    <scope>NUCLEOTIDE SEQUENCE [LARGE SCALE GENOMIC DNA]</scope>
    <source>
        <strain evidence="2">LMG 26638</strain>
    </source>
</reference>
<dbReference type="Pfam" id="PF00581">
    <property type="entry name" value="Rhodanese"/>
    <property type="match status" value="1"/>
</dbReference>